<accession>A0A8S1WHF6</accession>
<gene>
    <name evidence="2" type="ORF">POCTA_138.1.T0950078</name>
</gene>
<dbReference type="EMBL" id="CAJJDP010000094">
    <property type="protein sequence ID" value="CAD8189478.1"/>
    <property type="molecule type" value="Genomic_DNA"/>
</dbReference>
<keyword evidence="1" id="KW-1133">Transmembrane helix</keyword>
<dbReference type="AlphaFoldDB" id="A0A8S1WHF6"/>
<proteinExistence type="predicted"/>
<comment type="caution">
    <text evidence="2">The sequence shown here is derived from an EMBL/GenBank/DDBJ whole genome shotgun (WGS) entry which is preliminary data.</text>
</comment>
<keyword evidence="3" id="KW-1185">Reference proteome</keyword>
<name>A0A8S1WHF6_PAROT</name>
<evidence type="ECO:0000313" key="3">
    <source>
        <dbReference type="Proteomes" id="UP000683925"/>
    </source>
</evidence>
<reference evidence="2" key="1">
    <citation type="submission" date="2021-01" db="EMBL/GenBank/DDBJ databases">
        <authorList>
            <consortium name="Genoscope - CEA"/>
            <person name="William W."/>
        </authorList>
    </citation>
    <scope>NUCLEOTIDE SEQUENCE</scope>
</reference>
<evidence type="ECO:0000313" key="2">
    <source>
        <dbReference type="EMBL" id="CAD8189478.1"/>
    </source>
</evidence>
<keyword evidence="1" id="KW-0472">Membrane</keyword>
<organism evidence="2 3">
    <name type="scientific">Paramecium octaurelia</name>
    <dbReference type="NCBI Taxonomy" id="43137"/>
    <lineage>
        <taxon>Eukaryota</taxon>
        <taxon>Sar</taxon>
        <taxon>Alveolata</taxon>
        <taxon>Ciliophora</taxon>
        <taxon>Intramacronucleata</taxon>
        <taxon>Oligohymenophorea</taxon>
        <taxon>Peniculida</taxon>
        <taxon>Parameciidae</taxon>
        <taxon>Paramecium</taxon>
    </lineage>
</organism>
<protein>
    <submittedName>
        <fullName evidence="2">Uncharacterized protein</fullName>
    </submittedName>
</protein>
<dbReference type="Proteomes" id="UP000683925">
    <property type="component" value="Unassembled WGS sequence"/>
</dbReference>
<sequence>MEFGQFYQVGRIGSFLLLLLSFFQEFFRIRQLQFSFSTTNFKNKRWFKF</sequence>
<keyword evidence="1" id="KW-0812">Transmembrane</keyword>
<feature type="transmembrane region" description="Helical" evidence="1">
    <location>
        <begin position="6"/>
        <end position="23"/>
    </location>
</feature>
<evidence type="ECO:0000256" key="1">
    <source>
        <dbReference type="SAM" id="Phobius"/>
    </source>
</evidence>